<evidence type="ECO:0000313" key="2">
    <source>
        <dbReference type="EMBL" id="MFC0564678.1"/>
    </source>
</evidence>
<gene>
    <name evidence="2" type="ORF">ACFFHU_11095</name>
</gene>
<accession>A0ABV6NX76</accession>
<reference evidence="2 3" key="1">
    <citation type="submission" date="2024-09" db="EMBL/GenBank/DDBJ databases">
        <authorList>
            <person name="Sun Q."/>
            <person name="Mori K."/>
        </authorList>
    </citation>
    <scope>NUCLEOTIDE SEQUENCE [LARGE SCALE GENOMIC DNA]</scope>
    <source>
        <strain evidence="2 3">TBRC 2205</strain>
    </source>
</reference>
<comment type="caution">
    <text evidence="2">The sequence shown here is derived from an EMBL/GenBank/DDBJ whole genome shotgun (WGS) entry which is preliminary data.</text>
</comment>
<dbReference type="Proteomes" id="UP001589894">
    <property type="component" value="Unassembled WGS sequence"/>
</dbReference>
<protein>
    <submittedName>
        <fullName evidence="2">DUF6966 domain-containing protein</fullName>
    </submittedName>
</protein>
<dbReference type="EMBL" id="JBHLUE010000008">
    <property type="protein sequence ID" value="MFC0564678.1"/>
    <property type="molecule type" value="Genomic_DNA"/>
</dbReference>
<feature type="domain" description="DUF6966" evidence="1">
    <location>
        <begin position="29"/>
        <end position="72"/>
    </location>
</feature>
<name>A0ABV6NX76_9ACTN</name>
<evidence type="ECO:0000259" key="1">
    <source>
        <dbReference type="Pfam" id="PF22294"/>
    </source>
</evidence>
<evidence type="ECO:0000313" key="3">
    <source>
        <dbReference type="Proteomes" id="UP001589894"/>
    </source>
</evidence>
<dbReference type="RefSeq" id="WP_377337883.1">
    <property type="nucleotide sequence ID" value="NZ_JBHLUE010000008.1"/>
</dbReference>
<keyword evidence="3" id="KW-1185">Reference proteome</keyword>
<dbReference type="Pfam" id="PF22294">
    <property type="entry name" value="DUF6966"/>
    <property type="match status" value="1"/>
</dbReference>
<sequence>MTWSRMPGEHERLPALLAALTAAENRLRQLGDDHWADWLGRDRVRLAQGDGHGLEHLTQAFGGMGSINDVYPPDDADVGAALADIYGLAAQLLADRRARDS</sequence>
<organism evidence="2 3">
    <name type="scientific">Plantactinospora siamensis</name>
    <dbReference type="NCBI Taxonomy" id="555372"/>
    <lineage>
        <taxon>Bacteria</taxon>
        <taxon>Bacillati</taxon>
        <taxon>Actinomycetota</taxon>
        <taxon>Actinomycetes</taxon>
        <taxon>Micromonosporales</taxon>
        <taxon>Micromonosporaceae</taxon>
        <taxon>Plantactinospora</taxon>
    </lineage>
</organism>
<dbReference type="InterPro" id="IPR054239">
    <property type="entry name" value="DUF6966"/>
</dbReference>
<proteinExistence type="predicted"/>